<dbReference type="GO" id="GO:0015990">
    <property type="term" value="P:electron transport coupled proton transport"/>
    <property type="evidence" value="ECO:0007669"/>
    <property type="project" value="TreeGrafter"/>
</dbReference>
<keyword evidence="5" id="KW-0472">Membrane</keyword>
<proteinExistence type="predicted"/>
<evidence type="ECO:0000256" key="2">
    <source>
        <dbReference type="ARBA" id="ARBA00021006"/>
    </source>
</evidence>
<keyword evidence="7" id="KW-1185">Reference proteome</keyword>
<keyword evidence="5" id="KW-1133">Transmembrane helix</keyword>
<dbReference type="GO" id="GO:0048039">
    <property type="term" value="F:ubiquinone binding"/>
    <property type="evidence" value="ECO:0007669"/>
    <property type="project" value="TreeGrafter"/>
</dbReference>
<comment type="caution">
    <text evidence="6">The sequence shown here is derived from an EMBL/GenBank/DDBJ whole genome shotgun (WGS) entry which is preliminary data.</text>
</comment>
<organism evidence="6 7">
    <name type="scientific">Cannabis sativa</name>
    <name type="common">Hemp</name>
    <name type="synonym">Marijuana</name>
    <dbReference type="NCBI Taxonomy" id="3483"/>
    <lineage>
        <taxon>Eukaryota</taxon>
        <taxon>Viridiplantae</taxon>
        <taxon>Streptophyta</taxon>
        <taxon>Embryophyta</taxon>
        <taxon>Tracheophyta</taxon>
        <taxon>Spermatophyta</taxon>
        <taxon>Magnoliopsida</taxon>
        <taxon>eudicotyledons</taxon>
        <taxon>Gunneridae</taxon>
        <taxon>Pentapetalae</taxon>
        <taxon>rosids</taxon>
        <taxon>fabids</taxon>
        <taxon>Rosales</taxon>
        <taxon>Cannabaceae</taxon>
        <taxon>Cannabis</taxon>
    </lineage>
</organism>
<protein>
    <recommendedName>
        <fullName evidence="2">NADH-ubiquinone oxidoreductase chain 4</fullName>
        <ecNumber evidence="1">7.1.1.2</ecNumber>
    </recommendedName>
    <alternativeName>
        <fullName evidence="4">NADH dehydrogenase subunit 4</fullName>
    </alternativeName>
</protein>
<dbReference type="Proteomes" id="UP000583929">
    <property type="component" value="Unassembled WGS sequence"/>
</dbReference>
<dbReference type="GO" id="GO:0003954">
    <property type="term" value="F:NADH dehydrogenase activity"/>
    <property type="evidence" value="ECO:0007669"/>
    <property type="project" value="TreeGrafter"/>
</dbReference>
<dbReference type="GO" id="GO:0042773">
    <property type="term" value="P:ATP synthesis coupled electron transport"/>
    <property type="evidence" value="ECO:0007669"/>
    <property type="project" value="InterPro"/>
</dbReference>
<dbReference type="EC" id="7.1.1.2" evidence="1"/>
<dbReference type="PANTHER" id="PTHR43507:SF1">
    <property type="entry name" value="NADH-UBIQUINONE OXIDOREDUCTASE CHAIN 4"/>
    <property type="match status" value="1"/>
</dbReference>
<sequence>MDFIKGNATLRVSRDMGRYNQRVILLGPVRVTPMHQPTGGVANTLCFGWSGMISYGKEYVTAALICKFLIIVVFCMLDPLRFYALPESMLIPMLCGAEHLLFVGIKFFLYRGLV</sequence>
<name>A0A7J6HGF8_CANSA</name>
<dbReference type="InterPro" id="IPR003918">
    <property type="entry name" value="NADH_UbQ_OxRdtase"/>
</dbReference>
<dbReference type="EMBL" id="JAATIQ010000046">
    <property type="protein sequence ID" value="KAF4394145.1"/>
    <property type="molecule type" value="Genomic_DNA"/>
</dbReference>
<evidence type="ECO:0000313" key="6">
    <source>
        <dbReference type="EMBL" id="KAF4394145.1"/>
    </source>
</evidence>
<evidence type="ECO:0000256" key="3">
    <source>
        <dbReference type="ARBA" id="ARBA00023075"/>
    </source>
</evidence>
<accession>A0A7J6HGF8</accession>
<evidence type="ECO:0000256" key="4">
    <source>
        <dbReference type="ARBA" id="ARBA00031025"/>
    </source>
</evidence>
<keyword evidence="3" id="KW-0830">Ubiquinone</keyword>
<feature type="transmembrane region" description="Helical" evidence="5">
    <location>
        <begin position="59"/>
        <end position="77"/>
    </location>
</feature>
<dbReference type="PANTHER" id="PTHR43507">
    <property type="entry name" value="NADH-UBIQUINONE OXIDOREDUCTASE CHAIN 4"/>
    <property type="match status" value="1"/>
</dbReference>
<keyword evidence="5" id="KW-0812">Transmembrane</keyword>
<feature type="transmembrane region" description="Helical" evidence="5">
    <location>
        <begin position="89"/>
        <end position="109"/>
    </location>
</feature>
<reference evidence="6 7" key="1">
    <citation type="journal article" date="2020" name="bioRxiv">
        <title>Sequence and annotation of 42 cannabis genomes reveals extensive copy number variation in cannabinoid synthesis and pathogen resistance genes.</title>
        <authorList>
            <person name="Mckernan K.J."/>
            <person name="Helbert Y."/>
            <person name="Kane L.T."/>
            <person name="Ebling H."/>
            <person name="Zhang L."/>
            <person name="Liu B."/>
            <person name="Eaton Z."/>
            <person name="Mclaughlin S."/>
            <person name="Kingan S."/>
            <person name="Baybayan P."/>
            <person name="Concepcion G."/>
            <person name="Jordan M."/>
            <person name="Riva A."/>
            <person name="Barbazuk W."/>
            <person name="Harkins T."/>
        </authorList>
    </citation>
    <scope>NUCLEOTIDE SEQUENCE [LARGE SCALE GENOMIC DNA]</scope>
    <source>
        <strain evidence="7">cv. Jamaican Lion 4</strain>
        <tissue evidence="6">Leaf</tissue>
    </source>
</reference>
<evidence type="ECO:0000256" key="5">
    <source>
        <dbReference type="SAM" id="Phobius"/>
    </source>
</evidence>
<dbReference type="GO" id="GO:0008137">
    <property type="term" value="F:NADH dehydrogenase (ubiquinone) activity"/>
    <property type="evidence" value="ECO:0007669"/>
    <property type="project" value="UniProtKB-EC"/>
</dbReference>
<evidence type="ECO:0000256" key="1">
    <source>
        <dbReference type="ARBA" id="ARBA00012944"/>
    </source>
</evidence>
<evidence type="ECO:0000313" key="7">
    <source>
        <dbReference type="Proteomes" id="UP000583929"/>
    </source>
</evidence>
<dbReference type="AlphaFoldDB" id="A0A7J6HGF8"/>
<gene>
    <name evidence="6" type="ORF">G4B88_000656</name>
</gene>